<keyword evidence="3 5" id="KW-1133">Transmembrane helix</keyword>
<keyword evidence="4 5" id="KW-0472">Membrane</keyword>
<dbReference type="GeneID" id="4906953"/>
<keyword evidence="2 5" id="KW-0812">Transmembrane</keyword>
<evidence type="ECO:0000256" key="3">
    <source>
        <dbReference type="ARBA" id="ARBA00022989"/>
    </source>
</evidence>
<keyword evidence="7" id="KW-1185">Reference proteome</keyword>
<evidence type="ECO:0000256" key="4">
    <source>
        <dbReference type="ARBA" id="ARBA00023136"/>
    </source>
</evidence>
<reference evidence="6 7" key="2">
    <citation type="journal article" date="2009" name="Stand. Genomic Sci.">
        <title>Complete genome sequence of Staphylothermus marinus Stetter and Fiala 1986 type strain F1.</title>
        <authorList>
            <person name="Anderson I.J."/>
            <person name="Sun H."/>
            <person name="Lapidus A."/>
            <person name="Copeland A."/>
            <person name="Glavina Del Rio T."/>
            <person name="Tice H."/>
            <person name="Dalin E."/>
            <person name="Lucas S."/>
            <person name="Barry K."/>
            <person name="Land M."/>
            <person name="Richardson P."/>
            <person name="Huber H."/>
            <person name="Kyrpides N.C."/>
        </authorList>
    </citation>
    <scope>NUCLEOTIDE SEQUENCE [LARGE SCALE GENOMIC DNA]</scope>
    <source>
        <strain evidence="7">ATCC 43588 / DSM 3639 / JCM 9404 / F1</strain>
    </source>
</reference>
<dbReference type="Proteomes" id="UP000000254">
    <property type="component" value="Chromosome"/>
</dbReference>
<dbReference type="PANTHER" id="PTHR43701:SF2">
    <property type="entry name" value="MEMBRANE TRANSPORTER PROTEIN YJNA-RELATED"/>
    <property type="match status" value="1"/>
</dbReference>
<comment type="subcellular location">
    <subcellularLocation>
        <location evidence="5">Cell membrane</location>
        <topology evidence="5">Multi-pass membrane protein</topology>
    </subcellularLocation>
    <subcellularLocation>
        <location evidence="1">Membrane</location>
        <topology evidence="1">Multi-pass membrane protein</topology>
    </subcellularLocation>
</comment>
<evidence type="ECO:0000313" key="6">
    <source>
        <dbReference type="EMBL" id="ABN70308.1"/>
    </source>
</evidence>
<dbReference type="Pfam" id="PF01925">
    <property type="entry name" value="TauE"/>
    <property type="match status" value="1"/>
</dbReference>
<feature type="transmembrane region" description="Helical" evidence="5">
    <location>
        <begin position="50"/>
        <end position="67"/>
    </location>
</feature>
<feature type="transmembrane region" description="Helical" evidence="5">
    <location>
        <begin position="150"/>
        <end position="171"/>
    </location>
</feature>
<keyword evidence="5" id="KW-1003">Cell membrane</keyword>
<gene>
    <name evidence="6" type="ordered locus">Smar_1214</name>
</gene>
<accession>A3DNU8</accession>
<feature type="transmembrane region" description="Helical" evidence="5">
    <location>
        <begin position="102"/>
        <end position="123"/>
    </location>
</feature>
<sequence length="265" mass="28756">MGLEVLMLIANIISGLVIAILSTMAGIGGGAFMIPYFYFIGLPINEAVGTSKFVIVFISLFGTINYLRLRKVMVKQGIMILIGMIPASYLGAYLVSIIDNRILRLIISVFILFYSIRLIYGFLKKKFGKIKTSTAQQHVGENYIVDKPSVAVLIGLLSGFVAGLTGTGGGVVNMPLFLSVMKIPVHFAVALSTFVIFPSSVAAAIRHALNNDINYFIGLPFVLGAVIGANIGPRIATKTHSQHLRLFIGLILFYAGIRMLYSTIF</sequence>
<dbReference type="InterPro" id="IPR051598">
    <property type="entry name" value="TSUP/Inactive_protease-like"/>
</dbReference>
<comment type="similarity">
    <text evidence="5">Belongs to the 4-toluene sulfonate uptake permease (TSUP) (TC 2.A.102) family.</text>
</comment>
<dbReference type="EMBL" id="CP000575">
    <property type="protein sequence ID" value="ABN70308.1"/>
    <property type="molecule type" value="Genomic_DNA"/>
</dbReference>
<protein>
    <recommendedName>
        <fullName evidence="5">Probable membrane transporter protein</fullName>
    </recommendedName>
</protein>
<evidence type="ECO:0000313" key="7">
    <source>
        <dbReference type="Proteomes" id="UP000000254"/>
    </source>
</evidence>
<organism evidence="6 7">
    <name type="scientific">Staphylothermus marinus (strain ATCC 43588 / DSM 3639 / JCM 9404 / F1)</name>
    <dbReference type="NCBI Taxonomy" id="399550"/>
    <lineage>
        <taxon>Archaea</taxon>
        <taxon>Thermoproteota</taxon>
        <taxon>Thermoprotei</taxon>
        <taxon>Desulfurococcales</taxon>
        <taxon>Desulfurococcaceae</taxon>
        <taxon>Staphylothermus</taxon>
    </lineage>
</organism>
<name>A3DNU8_STAMF</name>
<dbReference type="OrthoDB" id="60523at2157"/>
<feature type="transmembrane region" description="Helical" evidence="5">
    <location>
        <begin position="243"/>
        <end position="261"/>
    </location>
</feature>
<feature type="transmembrane region" description="Helical" evidence="5">
    <location>
        <begin position="79"/>
        <end position="96"/>
    </location>
</feature>
<feature type="transmembrane region" description="Helical" evidence="5">
    <location>
        <begin position="183"/>
        <end position="205"/>
    </location>
</feature>
<feature type="transmembrane region" description="Helical" evidence="5">
    <location>
        <begin position="212"/>
        <end position="231"/>
    </location>
</feature>
<dbReference type="GO" id="GO:0005886">
    <property type="term" value="C:plasma membrane"/>
    <property type="evidence" value="ECO:0007669"/>
    <property type="project" value="UniProtKB-SubCell"/>
</dbReference>
<evidence type="ECO:0000256" key="2">
    <source>
        <dbReference type="ARBA" id="ARBA00022692"/>
    </source>
</evidence>
<dbReference type="PANTHER" id="PTHR43701">
    <property type="entry name" value="MEMBRANE TRANSPORTER PROTEIN MJ0441-RELATED"/>
    <property type="match status" value="1"/>
</dbReference>
<dbReference type="RefSeq" id="WP_011839499.1">
    <property type="nucleotide sequence ID" value="NC_009033.1"/>
</dbReference>
<evidence type="ECO:0000256" key="5">
    <source>
        <dbReference type="RuleBase" id="RU363041"/>
    </source>
</evidence>
<reference evidence="7" key="1">
    <citation type="journal article" date="2009" name="BMC Genomics">
        <title>The complete genome sequence of Staphylothermus marinus reveals differences in sulfur metabolism among heterotrophic Crenarchaeota.</title>
        <authorList>
            <person name="Anderson I.J."/>
            <person name="Dharmarajan L."/>
            <person name="Rodriguez J."/>
            <person name="Hooper S."/>
            <person name="Porat I."/>
            <person name="Ulrich L.E."/>
            <person name="Elkins J.G."/>
            <person name="Mavromatis K."/>
            <person name="Sun H."/>
            <person name="Land M."/>
            <person name="Lapidus A."/>
            <person name="Lucas S."/>
            <person name="Barry K."/>
            <person name="Huber H."/>
            <person name="Zhulin I.B."/>
            <person name="Whitman W.B."/>
            <person name="Mukhopadhyay B."/>
            <person name="Woese C."/>
            <person name="Bristow J."/>
            <person name="Kyrpides N."/>
        </authorList>
    </citation>
    <scope>NUCLEOTIDE SEQUENCE [LARGE SCALE GENOMIC DNA]</scope>
    <source>
        <strain evidence="7">ATCC 43588 / DSM 3639 / JCM 9404 / F1</strain>
    </source>
</reference>
<dbReference type="AlphaFoldDB" id="A3DNU8"/>
<evidence type="ECO:0000256" key="1">
    <source>
        <dbReference type="ARBA" id="ARBA00004141"/>
    </source>
</evidence>
<feature type="transmembrane region" description="Helical" evidence="5">
    <location>
        <begin position="12"/>
        <end position="38"/>
    </location>
</feature>
<proteinExistence type="inferred from homology"/>
<dbReference type="KEGG" id="smr:Smar_1214"/>
<dbReference type="HOGENOM" id="CLU_045498_1_0_2"/>
<dbReference type="eggNOG" id="arCOG02050">
    <property type="taxonomic scope" value="Archaea"/>
</dbReference>
<dbReference type="InterPro" id="IPR002781">
    <property type="entry name" value="TM_pro_TauE-like"/>
</dbReference>